<protein>
    <submittedName>
        <fullName evidence="2">Uncharacterized protein</fullName>
    </submittedName>
</protein>
<comment type="caution">
    <text evidence="2">The sequence shown here is derived from an EMBL/GenBank/DDBJ whole genome shotgun (WGS) entry which is preliminary data.</text>
</comment>
<feature type="transmembrane region" description="Helical" evidence="1">
    <location>
        <begin position="45"/>
        <end position="66"/>
    </location>
</feature>
<keyword evidence="3" id="KW-1185">Reference proteome</keyword>
<dbReference type="AlphaFoldDB" id="A0AB94IA57"/>
<gene>
    <name evidence="2" type="ORF">O970_09605</name>
</gene>
<organism evidence="2 3">
    <name type="scientific">Candidatus Schmidhempelia bombi str. Bimp</name>
    <dbReference type="NCBI Taxonomy" id="1387197"/>
    <lineage>
        <taxon>Bacteria</taxon>
        <taxon>Pseudomonadati</taxon>
        <taxon>Pseudomonadota</taxon>
        <taxon>Gammaproteobacteria</taxon>
        <taxon>Orbales</taxon>
        <taxon>Orbaceae</taxon>
        <taxon>Candidatus Schmidhempelia</taxon>
    </lineage>
</organism>
<dbReference type="Proteomes" id="UP000506160">
    <property type="component" value="Unassembled WGS sequence"/>
</dbReference>
<proteinExistence type="predicted"/>
<evidence type="ECO:0000256" key="1">
    <source>
        <dbReference type="SAM" id="Phobius"/>
    </source>
</evidence>
<keyword evidence="1" id="KW-0472">Membrane</keyword>
<evidence type="ECO:0000313" key="3">
    <source>
        <dbReference type="Proteomes" id="UP000506160"/>
    </source>
</evidence>
<keyword evidence="1" id="KW-1133">Transmembrane helix</keyword>
<accession>A0AB94IA57</accession>
<dbReference type="EMBL" id="AWGA01000125">
    <property type="protein sequence ID" value="TEA26264.1"/>
    <property type="molecule type" value="Genomic_DNA"/>
</dbReference>
<evidence type="ECO:0000313" key="2">
    <source>
        <dbReference type="EMBL" id="TEA26264.1"/>
    </source>
</evidence>
<name>A0AB94IA57_9GAMM</name>
<sequence>MIKMVIGWISICYIIAFSLIIWIWFSESAHLNTIATKIQHTSIVLIIHIIVSFLALAVELTINLFINDVLISKSKRCIVEKYNPQPQATQQKL</sequence>
<keyword evidence="1" id="KW-0812">Transmembrane</keyword>
<feature type="transmembrane region" description="Helical" evidence="1">
    <location>
        <begin position="5"/>
        <end position="25"/>
    </location>
</feature>
<dbReference type="RefSeq" id="WP_133459476.1">
    <property type="nucleotide sequence ID" value="NZ_AWGA01000125.1"/>
</dbReference>
<reference evidence="2 3" key="1">
    <citation type="journal article" date="2014" name="Appl. Environ. Microbiol.">
        <title>Genomic features of a bumble bee symbiont reflect its host environment.</title>
        <authorList>
            <person name="Martinson V.G."/>
            <person name="Magoc T."/>
            <person name="Koch H."/>
            <person name="Salzberg S.L."/>
            <person name="Moran N.A."/>
        </authorList>
    </citation>
    <scope>NUCLEOTIDE SEQUENCE [LARGE SCALE GENOMIC DNA]</scope>
    <source>
        <strain evidence="2 3">Bimp</strain>
    </source>
</reference>